<organism evidence="1 2">
    <name type="scientific">Alicyclobacillus acidoterrestris (strain ATCC 49025 / DSM 3922 / CIP 106132 / NCIMB 13137 / GD3B)</name>
    <dbReference type="NCBI Taxonomy" id="1356854"/>
    <lineage>
        <taxon>Bacteria</taxon>
        <taxon>Bacillati</taxon>
        <taxon>Bacillota</taxon>
        <taxon>Bacilli</taxon>
        <taxon>Bacillales</taxon>
        <taxon>Alicyclobacillaceae</taxon>
        <taxon>Alicyclobacillus</taxon>
    </lineage>
</organism>
<protein>
    <submittedName>
        <fullName evidence="1">Uncharacterized protein</fullName>
    </submittedName>
</protein>
<evidence type="ECO:0000313" key="1">
    <source>
        <dbReference type="EMBL" id="UNO49473.1"/>
    </source>
</evidence>
<accession>A0A9E6ZI15</accession>
<sequence>MEKFILSFVSLGLLLLAGFALMILEHGMAKGVGGLMMLLAMISAAGIDIRLRSPNLRKYR</sequence>
<keyword evidence="2" id="KW-1185">Reference proteome</keyword>
<dbReference type="Proteomes" id="UP000829401">
    <property type="component" value="Chromosome"/>
</dbReference>
<name>T0BEV5_ALIAG</name>
<evidence type="ECO:0000313" key="2">
    <source>
        <dbReference type="Proteomes" id="UP000829401"/>
    </source>
</evidence>
<accession>T0BEV5</accession>
<proteinExistence type="predicted"/>
<dbReference type="AlphaFoldDB" id="T0BEV5"/>
<gene>
    <name evidence="1" type="ORF">K1I37_02670</name>
</gene>
<dbReference type="KEGG" id="aaco:K1I37_02670"/>
<dbReference type="EMBL" id="CP080467">
    <property type="protein sequence ID" value="UNO49473.1"/>
    <property type="molecule type" value="Genomic_DNA"/>
</dbReference>
<dbReference type="RefSeq" id="WP_021298121.1">
    <property type="nucleotide sequence ID" value="NZ_AURB01000175.1"/>
</dbReference>
<reference evidence="2" key="1">
    <citation type="journal article" date="2022" name="G3 (Bethesda)">
        <title>Unveiling the complete genome sequence of Alicyclobacillus acidoterrestris DSM 3922T, a taint-producing strain.</title>
        <authorList>
            <person name="Leonardo I.C."/>
            <person name="Barreto Crespo M.T."/>
            <person name="Gaspar F.B."/>
        </authorList>
    </citation>
    <scope>NUCLEOTIDE SEQUENCE [LARGE SCALE GENOMIC DNA]</scope>
    <source>
        <strain evidence="2">DSM 3922</strain>
    </source>
</reference>